<dbReference type="InterPro" id="IPR049900">
    <property type="entry name" value="PKS_mFAS_DH"/>
</dbReference>
<dbReference type="InterPro" id="IPR050091">
    <property type="entry name" value="PKS_NRPS_Biosynth_Enz"/>
</dbReference>
<dbReference type="Gene3D" id="3.30.70.3290">
    <property type="match status" value="2"/>
</dbReference>
<evidence type="ECO:0000256" key="7">
    <source>
        <dbReference type="ARBA" id="ARBA00023315"/>
    </source>
</evidence>
<dbReference type="Pfam" id="PF22953">
    <property type="entry name" value="SpnB_Rossmann"/>
    <property type="match status" value="2"/>
</dbReference>
<dbReference type="SMART" id="SM00826">
    <property type="entry name" value="PKS_DH"/>
    <property type="match status" value="2"/>
</dbReference>
<dbReference type="InterPro" id="IPR045851">
    <property type="entry name" value="AMP-bd_C_sf"/>
</dbReference>
<dbReference type="SUPFAM" id="SSF56801">
    <property type="entry name" value="Acetyl-CoA synthetase-like"/>
    <property type="match status" value="1"/>
</dbReference>
<dbReference type="InterPro" id="IPR006162">
    <property type="entry name" value="Ppantetheine_attach_site"/>
</dbReference>
<evidence type="ECO:0000313" key="13">
    <source>
        <dbReference type="Proteomes" id="UP001243364"/>
    </source>
</evidence>
<feature type="active site" description="Proton donor; for dehydratase activity" evidence="8">
    <location>
        <position position="1401"/>
    </location>
</feature>
<dbReference type="InterPro" id="IPR014043">
    <property type="entry name" value="Acyl_transferase_dom"/>
</dbReference>
<feature type="domain" description="PKS/mFAS DH" evidence="11">
    <location>
        <begin position="1199"/>
        <end position="1480"/>
    </location>
</feature>
<dbReference type="InterPro" id="IPR020807">
    <property type="entry name" value="PKS_DH"/>
</dbReference>
<keyword evidence="2" id="KW-0596">Phosphopantetheine</keyword>
<dbReference type="Pfam" id="PF21089">
    <property type="entry name" value="PKS_DH_N"/>
    <property type="match status" value="2"/>
</dbReference>
<dbReference type="InterPro" id="IPR013968">
    <property type="entry name" value="PKS_KR"/>
</dbReference>
<comment type="caution">
    <text evidence="12">The sequence shown here is derived from an EMBL/GenBank/DDBJ whole genome shotgun (WGS) entry which is preliminary data.</text>
</comment>
<evidence type="ECO:0000313" key="12">
    <source>
        <dbReference type="EMBL" id="MDQ0687996.1"/>
    </source>
</evidence>
<evidence type="ECO:0000256" key="2">
    <source>
        <dbReference type="ARBA" id="ARBA00022450"/>
    </source>
</evidence>
<dbReference type="InterPro" id="IPR042104">
    <property type="entry name" value="PKS_dehydratase_sf"/>
</dbReference>
<evidence type="ECO:0000259" key="11">
    <source>
        <dbReference type="PROSITE" id="PS52019"/>
    </source>
</evidence>
<dbReference type="Pfam" id="PF16197">
    <property type="entry name" value="KAsynt_C_assoc"/>
    <property type="match status" value="2"/>
</dbReference>
<dbReference type="SUPFAM" id="SSF47336">
    <property type="entry name" value="ACP-like"/>
    <property type="match status" value="3"/>
</dbReference>
<dbReference type="InterPro" id="IPR055123">
    <property type="entry name" value="SpnB-like_Rossmann"/>
</dbReference>
<dbReference type="Gene3D" id="3.40.50.720">
    <property type="entry name" value="NAD(P)-binding Rossmann-like Domain"/>
    <property type="match status" value="2"/>
</dbReference>
<feature type="domain" description="Ketosynthase family 3 (KS3)" evidence="10">
    <location>
        <begin position="2066"/>
        <end position="2493"/>
    </location>
</feature>
<feature type="domain" description="Carrier" evidence="9">
    <location>
        <begin position="3735"/>
        <end position="3810"/>
    </location>
</feature>
<dbReference type="Pfam" id="PF00550">
    <property type="entry name" value="PP-binding"/>
    <property type="match status" value="3"/>
</dbReference>
<feature type="region of interest" description="N-terminal hotdog fold" evidence="8">
    <location>
        <begin position="1199"/>
        <end position="1327"/>
    </location>
</feature>
<comment type="pathway">
    <text evidence="1">Antibiotic biosynthesis.</text>
</comment>
<dbReference type="Pfam" id="PF02801">
    <property type="entry name" value="Ketoacyl-synt_C"/>
    <property type="match status" value="2"/>
</dbReference>
<protein>
    <submittedName>
        <fullName evidence="12">Acyl transferase domain-containing protein/short-subunit dehydrogenase/acyl carrier protein</fullName>
    </submittedName>
</protein>
<dbReference type="InterPro" id="IPR016039">
    <property type="entry name" value="Thiolase-like"/>
</dbReference>
<dbReference type="SUPFAM" id="SSF52151">
    <property type="entry name" value="FabD/lysophospholipase-like"/>
    <property type="match status" value="2"/>
</dbReference>
<dbReference type="Pfam" id="PF14765">
    <property type="entry name" value="PS-DH"/>
    <property type="match status" value="1"/>
</dbReference>
<comment type="caution">
    <text evidence="8">Lacks conserved residue(s) required for the propagation of feature annotation.</text>
</comment>
<dbReference type="CDD" id="cd00833">
    <property type="entry name" value="PKS"/>
    <property type="match status" value="2"/>
</dbReference>
<dbReference type="InterPro" id="IPR014030">
    <property type="entry name" value="Ketoacyl_synth_N"/>
</dbReference>
<dbReference type="CDD" id="cd08956">
    <property type="entry name" value="KR_3_FAS_SDR_x"/>
    <property type="match status" value="2"/>
</dbReference>
<dbReference type="InterPro" id="IPR025110">
    <property type="entry name" value="AMP-bd_C"/>
</dbReference>
<dbReference type="Pfam" id="PF13193">
    <property type="entry name" value="AMP-binding_C"/>
    <property type="match status" value="1"/>
</dbReference>
<dbReference type="InterPro" id="IPR018201">
    <property type="entry name" value="Ketoacyl_synth_AS"/>
</dbReference>
<dbReference type="SUPFAM" id="SSF53901">
    <property type="entry name" value="Thiolase-like"/>
    <property type="match status" value="2"/>
</dbReference>
<feature type="domain" description="Carrier" evidence="9">
    <location>
        <begin position="200"/>
        <end position="274"/>
    </location>
</feature>
<dbReference type="InterPro" id="IPR049551">
    <property type="entry name" value="PKS_DH_C"/>
</dbReference>
<dbReference type="PROSITE" id="PS00012">
    <property type="entry name" value="PHOSPHOPANTETHEINE"/>
    <property type="match status" value="1"/>
</dbReference>
<dbReference type="SUPFAM" id="SSF51735">
    <property type="entry name" value="NAD(P)-binding Rossmann-fold domains"/>
    <property type="match status" value="4"/>
</dbReference>
<evidence type="ECO:0000256" key="3">
    <source>
        <dbReference type="ARBA" id="ARBA00022553"/>
    </source>
</evidence>
<evidence type="ECO:0000256" key="5">
    <source>
        <dbReference type="ARBA" id="ARBA00023194"/>
    </source>
</evidence>
<dbReference type="Pfam" id="PF00109">
    <property type="entry name" value="ketoacyl-synt"/>
    <property type="match status" value="2"/>
</dbReference>
<dbReference type="GO" id="GO:0016740">
    <property type="term" value="F:transferase activity"/>
    <property type="evidence" value="ECO:0007669"/>
    <property type="project" value="UniProtKB-KW"/>
</dbReference>
<dbReference type="PROSITE" id="PS52004">
    <property type="entry name" value="KS3_2"/>
    <property type="match status" value="2"/>
</dbReference>
<dbReference type="Gene3D" id="1.10.1200.10">
    <property type="entry name" value="ACP-like"/>
    <property type="match status" value="3"/>
</dbReference>
<dbReference type="SMART" id="SM00823">
    <property type="entry name" value="PKS_PP"/>
    <property type="match status" value="3"/>
</dbReference>
<dbReference type="SMART" id="SM00822">
    <property type="entry name" value="PKS_KR"/>
    <property type="match status" value="2"/>
</dbReference>
<dbReference type="EMBL" id="JAUSYA010000001">
    <property type="protein sequence ID" value="MDQ0687996.1"/>
    <property type="molecule type" value="Genomic_DNA"/>
</dbReference>
<dbReference type="PROSITE" id="PS50075">
    <property type="entry name" value="CARRIER"/>
    <property type="match status" value="3"/>
</dbReference>
<feature type="domain" description="PKS/mFAS DH" evidence="11">
    <location>
        <begin position="2971"/>
        <end position="3240"/>
    </location>
</feature>
<keyword evidence="5" id="KW-0045">Antibiotic biosynthesis</keyword>
<feature type="domain" description="Carrier" evidence="9">
    <location>
        <begin position="1968"/>
        <end position="2046"/>
    </location>
</feature>
<keyword evidence="13" id="KW-1185">Reference proteome</keyword>
<dbReference type="Gene3D" id="3.40.366.10">
    <property type="entry name" value="Malonyl-Coenzyme A Acyl Carrier Protein, domain 2"/>
    <property type="match status" value="2"/>
</dbReference>
<keyword evidence="3" id="KW-0597">Phosphoprotein</keyword>
<dbReference type="InterPro" id="IPR049552">
    <property type="entry name" value="PKS_DH_N"/>
</dbReference>
<dbReference type="Gene3D" id="3.40.47.10">
    <property type="match status" value="2"/>
</dbReference>
<dbReference type="InterPro" id="IPR032821">
    <property type="entry name" value="PKS_assoc"/>
</dbReference>
<keyword evidence="7" id="KW-0012">Acyltransferase</keyword>
<dbReference type="Gene3D" id="3.10.129.110">
    <property type="entry name" value="Polyketide synthase dehydratase"/>
    <property type="match status" value="2"/>
</dbReference>
<dbReference type="Pfam" id="PF08659">
    <property type="entry name" value="KR"/>
    <property type="match status" value="2"/>
</dbReference>
<gene>
    <name evidence="12" type="ORF">QFZ56_006959</name>
</gene>
<evidence type="ECO:0000259" key="9">
    <source>
        <dbReference type="PROSITE" id="PS50075"/>
    </source>
</evidence>
<dbReference type="PANTHER" id="PTHR43775">
    <property type="entry name" value="FATTY ACID SYNTHASE"/>
    <property type="match status" value="1"/>
</dbReference>
<dbReference type="InterPro" id="IPR014031">
    <property type="entry name" value="Ketoacyl_synth_C"/>
</dbReference>
<accession>A0ABU0QBF1</accession>
<dbReference type="PANTHER" id="PTHR43775:SF51">
    <property type="entry name" value="INACTIVE PHENOLPHTHIOCEROL SYNTHESIS POLYKETIDE SYNTHASE TYPE I PKS1-RELATED"/>
    <property type="match status" value="1"/>
</dbReference>
<dbReference type="Gene3D" id="3.30.300.30">
    <property type="match status" value="1"/>
</dbReference>
<evidence type="ECO:0000256" key="6">
    <source>
        <dbReference type="ARBA" id="ARBA00023268"/>
    </source>
</evidence>
<proteinExistence type="predicted"/>
<keyword evidence="4 12" id="KW-0808">Transferase</keyword>
<organism evidence="12 13">
    <name type="scientific">Streptomyces achromogenes</name>
    <dbReference type="NCBI Taxonomy" id="67255"/>
    <lineage>
        <taxon>Bacteria</taxon>
        <taxon>Bacillati</taxon>
        <taxon>Actinomycetota</taxon>
        <taxon>Actinomycetes</taxon>
        <taxon>Kitasatosporales</taxon>
        <taxon>Streptomycetaceae</taxon>
        <taxon>Streptomyces</taxon>
    </lineage>
</organism>
<dbReference type="InterPro" id="IPR016036">
    <property type="entry name" value="Malonyl_transacylase_ACP-bd"/>
</dbReference>
<feature type="domain" description="Ketosynthase family 3 (KS3)" evidence="10">
    <location>
        <begin position="296"/>
        <end position="723"/>
    </location>
</feature>
<name>A0ABU0QBF1_STRAH</name>
<dbReference type="SMART" id="SM00825">
    <property type="entry name" value="PKS_KS"/>
    <property type="match status" value="2"/>
</dbReference>
<dbReference type="InterPro" id="IPR020806">
    <property type="entry name" value="PKS_PP-bd"/>
</dbReference>
<keyword evidence="6" id="KW-0511">Multifunctional enzyme</keyword>
<evidence type="ECO:0000256" key="1">
    <source>
        <dbReference type="ARBA" id="ARBA00004792"/>
    </source>
</evidence>
<dbReference type="Proteomes" id="UP001243364">
    <property type="component" value="Unassembled WGS sequence"/>
</dbReference>
<dbReference type="PROSITE" id="PS00606">
    <property type="entry name" value="KS3_1"/>
    <property type="match status" value="2"/>
</dbReference>
<dbReference type="InterPro" id="IPR016035">
    <property type="entry name" value="Acyl_Trfase/lysoPLipase"/>
</dbReference>
<dbReference type="SMART" id="SM01294">
    <property type="entry name" value="PKS_PP_betabranch"/>
    <property type="match status" value="1"/>
</dbReference>
<reference evidence="12 13" key="1">
    <citation type="submission" date="2023-07" db="EMBL/GenBank/DDBJ databases">
        <title>Comparative genomics of wheat-associated soil bacteria to identify genetic determinants of phenazine resistance.</title>
        <authorList>
            <person name="Mouncey N."/>
        </authorList>
    </citation>
    <scope>NUCLEOTIDE SEQUENCE [LARGE SCALE GENOMIC DNA]</scope>
    <source>
        <strain evidence="12 13">W4I19-2</strain>
    </source>
</reference>
<dbReference type="InterPro" id="IPR009081">
    <property type="entry name" value="PP-bd_ACP"/>
</dbReference>
<dbReference type="InterPro" id="IPR042099">
    <property type="entry name" value="ANL_N_sf"/>
</dbReference>
<dbReference type="PROSITE" id="PS52019">
    <property type="entry name" value="PKS_MFAS_DH"/>
    <property type="match status" value="2"/>
</dbReference>
<dbReference type="InterPro" id="IPR020841">
    <property type="entry name" value="PKS_Beta-ketoAc_synthase_dom"/>
</dbReference>
<feature type="region of interest" description="N-terminal hotdog fold" evidence="8">
    <location>
        <begin position="2971"/>
        <end position="3096"/>
    </location>
</feature>
<dbReference type="Gene3D" id="3.40.50.12780">
    <property type="entry name" value="N-terminal domain of ligase-like"/>
    <property type="match status" value="1"/>
</dbReference>
<dbReference type="SUPFAM" id="SSF55048">
    <property type="entry name" value="Probable ACP-binding domain of malonyl-CoA ACP transacylase"/>
    <property type="match status" value="2"/>
</dbReference>
<feature type="region of interest" description="C-terminal hotdog fold" evidence="8">
    <location>
        <begin position="3108"/>
        <end position="3240"/>
    </location>
</feature>
<dbReference type="InterPro" id="IPR057326">
    <property type="entry name" value="KR_dom"/>
</dbReference>
<dbReference type="InterPro" id="IPR036736">
    <property type="entry name" value="ACP-like_sf"/>
</dbReference>
<dbReference type="SMART" id="SM00827">
    <property type="entry name" value="PKS_AT"/>
    <property type="match status" value="2"/>
</dbReference>
<dbReference type="InterPro" id="IPR036291">
    <property type="entry name" value="NAD(P)-bd_dom_sf"/>
</dbReference>
<dbReference type="Pfam" id="PF00698">
    <property type="entry name" value="Acyl_transf_1"/>
    <property type="match status" value="2"/>
</dbReference>
<evidence type="ECO:0000259" key="10">
    <source>
        <dbReference type="PROSITE" id="PS52004"/>
    </source>
</evidence>
<evidence type="ECO:0000256" key="4">
    <source>
        <dbReference type="ARBA" id="ARBA00022679"/>
    </source>
</evidence>
<feature type="region of interest" description="C-terminal hotdog fold" evidence="8">
    <location>
        <begin position="1342"/>
        <end position="1480"/>
    </location>
</feature>
<dbReference type="InterPro" id="IPR001227">
    <property type="entry name" value="Ac_transferase_dom_sf"/>
</dbReference>
<evidence type="ECO:0000256" key="8">
    <source>
        <dbReference type="PROSITE-ProRule" id="PRU01363"/>
    </source>
</evidence>
<dbReference type="CDD" id="cd04433">
    <property type="entry name" value="AFD_class_I"/>
    <property type="match status" value="1"/>
</dbReference>
<feature type="active site" description="Proton acceptor; for dehydratase activity" evidence="8">
    <location>
        <position position="1231"/>
    </location>
</feature>
<sequence length="3828" mass="400138">MAAGHEGEIWVHSPATMTGYHNAPEATRAVLVDGWYRTGDLGRQDSAGRLTITGRVKELIIRGGENIHPAEVEHVLAGVPGVAEAAVAGKPHAVLGEVPVAYLVPGPEGPGGIDTRELLETCRRDLSYFKVPDEFHVVDAIPRTSTGKTARRRLAELPATLLVVNPSVNVRPDLAAEGPTGTAPAVTPVSGDTVLPTTRHGLLGLVRSVVADVLGLPAEDVAADRPLHELGFTSLSAVALRDRLSAASGHRLSAAVAYDYPTPQALARYLDGLGEGGPGAESAGDAEGTAMTGQSDEPVAIVAMGCRLPGGARTPGELWDLLVAETDAVGPLPDDRGWNLDRLLGDEGGGGGKSSARQGAFLEGAGRFDEAFFGISPREALAMDPQQRLLLETAWETFERAGIDPVSLKGSRTGVFAGVMYGGYGPGLHERAPENLEGYLGNGSAVSVASGRISYTLGLLGPAITVDTACSSSLVAIHLAAQSLRQGECTLALAGGATVMSTPGALVEFSRQGALSDDGRCRAFAAGANGTGFAEGVGLVLLERLSDARRLGHPVLAVVRGSAVNQDGASNGLTAPNGPAQQRVIRTALARAGLAPAEISAVEAHGTGTTLGDPIEAQALLATYGQDRPAGEPLLLGSVKSNIGHTQAAAGVVGVIKMVMAMRHDTLPRTLHIDAPSPHVDWSTGGLQLLTEAQPWPRTGTPRRAGVSSFGASGTNAHLILEEAPAEPVPVAVAEPSGVALPMLLSGRGEGALRAQAGRLADFLDRHPDLPTDAVARMLAGSRTVFEHRAAVTGDDRTRLLTRLRTLADTDQDTDEHADVGDQAGVVRGTGRRLGAPAFVFPGQGAQWTTMAVRLLDHGGAFAQRLQECREALRPFVDWDLFAVLRDEPDQPDFHRVDVVQPALWAVKVSLAAQWQAAGIRPAAVIGHSQGEIAAATVSGALTLADGARIVALRSQLISQIAGLGGMISLAVPRERAETIAADLGLDIGAVNSPANTVLSGPLHALERLTAWCDEHDVRHRRVAIDYASHSVHAEAIKDQILEALAPVTPRSGDLPFYSSLAGGPVDGARLDADYWYRNLRHTVDYQAGIRALAHTGVTAFIEVSPHPVLTLPTQETLETLDDLTGQPAVLATLHRDHGDTHDWTHSLSTAWTQGVTLHPTPTPVHPDLPTYPFQGTRHWLNTPTGGDPQSFGLRPVAHPLLGAAIHRADEEGVVFTGRVSTATHPWLADHVVRGSVLFPATAFVEAAIRAGDEVGTTCLEELVLEAPLVVAAQQTVSLQVTVGAPDASGRRAVSVHSAPQSGAESTADPLWSRHAHGFLVPAPPDDTAAAEALATWPPQGARAMPVEDAYERMAQAGYGYGPAFRGLRAVWHRDAEVFAEIALPEGETTDGWSLHPALLDAALHPDVLGEVDKDASRPLNLPFSWHGVRLHAAGATTLRVRLTRPEPEGVALLAVDPAGAPVVSVGTLSTRPMGEAAAAEADTVRQMLLHTQWQPVTSPPELQPAGRWLAVGPDAAHIASALTDAGFDAHGAPDLTADATGTAPDTLLVLCDRPGPEAADITADTAAAVHARVQAALAQVQHWLRDERYEATRLVLATRGAVAAAPASGVADLAGASVWGLARTVQAEHPGRLVLIDLDPEADSFAADVAGLRAAVASGEPQTAVRAGLVLVPRLTRAADLASEEPRTLDPEGVTLVTGGTTGLGRLVARHMVAAHGARHLLLLSRSGRTADGTADLIDELTALGASVTVEACDVADRESLATVLAGLDRPVTAVVHSAGVLDDGTVSGLSPEQVAAVLRPKVDAALHLHDLTRDADLKHFILFSSVAGVLGGPGQANYAAANAFLDALAEHRRSLGLPATAVAWGLWAAGGLTAHLGATDRVRIARNGVRSLDAEQGLALLDAAVARRGAAFVAALFDHAALRRRSGGVPTLLSGLVRAVTRRTAAVESGDAQDTGAWLAGLSAKEAERALLDAVRRHAAAVLGHESPQAVRADSAFKDIGFDSLSAVELRNRLNTATGLRLAPTVVFDHPTPQALAEHLAESRDGATAAAPLPALRASATTDADPIAIVAMGCRLPGGVTGPEDLWELLRSGTDAIGDFPTDRGWDLDALYDPDPDKPGTSSSRSGGFLEEAGRFDEAFFGISPREALAMDPQQRLLLETAWETFERAGVDPTSLGNSTAGVFVGAIAQEYGSTLLHEAPDGLDGMLLTGNATSVISGRLSYLLGLLGPAITVDTACSSSLVAIHLAAQSLRQGECTLALAGGATVLSTPGTFTAFSRQRAMSPDGRCRAFAAGANGTGFAEGVGLVLLERLSDARRLGHPVLAVVRGSAVNQDGASNGLTAPNGPAQQRLIRTALAQAGLAPAEISAVEAHSTGSTLGDPIEAQALLATYGQDRPAGEPLLLGSVKSNIGHTQAAAGVAGVIKMVMAMRHDTLPRTLHIDAPSPHVDWSTGQARLLTENQPWPRTGTPRRAGVSAFGISGTNAHLILEEAPAEPVPVAVAEPSGVALPMLLSGRGEGALRAQAGRLADFLDRHPDLPADAVARMLAGSRTVFEHRAAVTGDDRTRLLTRLRTLADTDQDTDEHADVGDQAGVVRGTGRRLGAPAFVFPGQGAQWTTMAVRLLDDGGAFAQRLQECREALRPFVDWDLFAVLRDEPDQPDFHRVDVVQPALWAVKVSLAAQWQAAGIRPAAVIGHSQGEIAAATVSGALTLADGARIVALRSQLISQIAGLGGMISLAVPRERAETIAADLGLDIGAVNSPANTVLSGTAEALDELSARCDKHDVFHQRIPIDHAAHSVHAEAIKDQILEALAPITPRSGDLPFYSSLAGGPVDGTRLDADYWYRNLRHTVDYQAAIRALAHTGVTAFIEVSPHPVLTLPTQETLETLDDLTEQPAVLATLHRDHGDTHDWTHSLSTAWTQGVTLHPTPTPVHPDLPTYPFQGTRHWLNAPTGTSRGASGLGAVPTSHPLLGAAVELPGTETVVFTGRLSAGRPAWSAEEHTEGGERELDWLAAELALAAGGQLGRSRLRALTARAPFVMPGSGAVQVRVTVGEGGDPGVRTVAVHSRRGDDVLGLPWTCHATGELVAAAAEPDWDLEAWPPADALPVPEPELRLDHPTLHAAVRGVWRRDGEVFAEILVPDALREEARRFGLHPALAQALLSLAGMKGVAPEADASWRVQAWGEVSLHASGASVLRARLSPGPDGSVSLAAADATGSPVLSIPALRIAPVVREELRASDVAQQDSLFGIEWTAVDTRANTADADGTWAIVGEDPARMRSSLMTAGRYTETYPDLTALAAAAEGGRPVPDIVVVPFLAQYGEPAGQELVDAVHATTVRALETARAWVSTPAFDRSRLVFLTSGAVPAVAGPDDTSPLDLAVAGVWGLIRGAQTEHPDRFVLVDTDLAKPTWRALDRVASSTEPQWALRGRTTRVPRLARLVPGSALPRLDVSLDGTVLVTGGTGRLGSAMARHLVTEHGVRDLLLTSRRGPDAPEAAVLEAELTELGARVQVAACDVADQEALAALLTDRRIGAVVHTAGTADDGSLPTLTAERLSKVLRPKVDAVVNLYELVREAGVRQFVLFSSVAGILGGPGQADYTAANTFLDAFAHHMRSRGVAATSIAWGPWAGAGSLPGRSGKDRRPVAPRGTRPLVEQQGLGLFDAAWAAGRGLVIASRLDFAGLTGDAETGDVASVLRALVPVGTRRTARATPAEQTDLRHRLAAMSKAEREAVVTDLVRDRASAVLGHATPDSVAADARLKNLGFDSLTALQLRTALGEATGLRLPTRVAFEFDTPVDLAEHLLERILASAPSHLHGTEGPSDEN</sequence>